<proteinExistence type="predicted"/>
<accession>A0ABZ2I8P1</accession>
<keyword evidence="1" id="KW-0645">Protease</keyword>
<protein>
    <submittedName>
        <fullName evidence="1">Serine protease</fullName>
    </submittedName>
</protein>
<dbReference type="SUPFAM" id="SSF50494">
    <property type="entry name" value="Trypsin-like serine proteases"/>
    <property type="match status" value="1"/>
</dbReference>
<name>A0ABZ2I8P1_9CAUL</name>
<evidence type="ECO:0000313" key="2">
    <source>
        <dbReference type="Proteomes" id="UP001363460"/>
    </source>
</evidence>
<dbReference type="GO" id="GO:0008233">
    <property type="term" value="F:peptidase activity"/>
    <property type="evidence" value="ECO:0007669"/>
    <property type="project" value="UniProtKB-KW"/>
</dbReference>
<dbReference type="InterPro" id="IPR009003">
    <property type="entry name" value="Peptidase_S1_PA"/>
</dbReference>
<reference evidence="1 2" key="1">
    <citation type="submission" date="2024-02" db="EMBL/GenBank/DDBJ databases">
        <title>Distribution and functional of Brevundimonas-related endobacteria within Verticillium dahliae.</title>
        <authorList>
            <person name="Zeng H."/>
        </authorList>
    </citation>
    <scope>NUCLEOTIDE SEQUENCE [LARGE SCALE GENOMIC DNA]</scope>
    <source>
        <strain evidence="1 2">TRM 44200</strain>
    </source>
</reference>
<dbReference type="RefSeq" id="WP_338574788.1">
    <property type="nucleotide sequence ID" value="NZ_CP146369.1"/>
</dbReference>
<keyword evidence="2" id="KW-1185">Reference proteome</keyword>
<dbReference type="GO" id="GO:0006508">
    <property type="term" value="P:proteolysis"/>
    <property type="evidence" value="ECO:0007669"/>
    <property type="project" value="UniProtKB-KW"/>
</dbReference>
<dbReference type="Pfam" id="PF13365">
    <property type="entry name" value="Trypsin_2"/>
    <property type="match status" value="1"/>
</dbReference>
<dbReference type="Proteomes" id="UP001363460">
    <property type="component" value="Chromosome"/>
</dbReference>
<dbReference type="EMBL" id="CP146369">
    <property type="protein sequence ID" value="WWT53276.1"/>
    <property type="molecule type" value="Genomic_DNA"/>
</dbReference>
<gene>
    <name evidence="1" type="ORF">V8J38_08300</name>
</gene>
<keyword evidence="1" id="KW-0378">Hydrolase</keyword>
<organism evidence="1 2">
    <name type="scientific">Brevundimonas olei</name>
    <dbReference type="NCBI Taxonomy" id="657642"/>
    <lineage>
        <taxon>Bacteria</taxon>
        <taxon>Pseudomonadati</taxon>
        <taxon>Pseudomonadota</taxon>
        <taxon>Alphaproteobacteria</taxon>
        <taxon>Caulobacterales</taxon>
        <taxon>Caulobacteraceae</taxon>
        <taxon>Brevundimonas</taxon>
    </lineage>
</organism>
<evidence type="ECO:0000313" key="1">
    <source>
        <dbReference type="EMBL" id="WWT53276.1"/>
    </source>
</evidence>
<sequence>MVIQDLPPEQPAVVAAPPPEWDLTVGVINATVQLDQPISGSQRKVGTGFLIAAPRPDGAPRVVLVTARHVLDVMPGNEARIGWRTAEADGAWKFTPGTLTIRDAAGAPLWTAHPERDVAVMEITAPPAFAQAAIPVGWLAEADAFDRWRMGPGDELLALGYPHGLSANRAGFPILRLGRISSWPLTPIRHFPIFLLDFVVAQGNSGGPVFWTPAARRVPGAPAPDHPFIAGVLVQEVQGGGEGLDLGVVAHAQYVRETIERLDSAQGAASPSRAGPQS</sequence>
<dbReference type="Gene3D" id="2.40.10.120">
    <property type="match status" value="1"/>
</dbReference>